<evidence type="ECO:0000256" key="2">
    <source>
        <dbReference type="ARBA" id="ARBA00013064"/>
    </source>
</evidence>
<dbReference type="InterPro" id="IPR003595">
    <property type="entry name" value="Tyr_Pase_cat"/>
</dbReference>
<evidence type="ECO:0000256" key="6">
    <source>
        <dbReference type="ARBA" id="ARBA00022912"/>
    </source>
</evidence>
<comment type="caution">
    <text evidence="9">The sequence shown here is derived from an EMBL/GenBank/DDBJ whole genome shotgun (WGS) entry which is preliminary data.</text>
</comment>
<sequence>MAGRVVLTADQKRYCSEAARILKEKKLNAEEEFRSLQANRVKGLEMKNRCSVALRGVNIDKNRYTDVLPYDHNMILSARGYINASLIQSSPLVSRFIATQGPMPHTFQDFWDMVFQNNCPVIVMLTRLLDNYRMEKCGDYFQAKDGPREFGNVSIATKWIETTNSSLVLQCLEVGHKESEGPPMCVLHIQYPEWPDHGVPENTIGVREILKRLYSVPPDQGPVVVHCSAGIGRTGTYCTIHNTIQRVLLGDMTALDLVNTISLFRSQRIGMVQTKEQYLFCYDAIIDELEELLSRDN</sequence>
<dbReference type="InterPro" id="IPR000387">
    <property type="entry name" value="Tyr_Pase_dom"/>
</dbReference>
<accession>A0AAV3RUW2</accession>
<keyword evidence="5" id="KW-0378">Hydrolase</keyword>
<evidence type="ECO:0000256" key="4">
    <source>
        <dbReference type="ARBA" id="ARBA00022553"/>
    </source>
</evidence>
<dbReference type="PRINTS" id="PR00700">
    <property type="entry name" value="PRTYPHPHTASE"/>
</dbReference>
<dbReference type="SMART" id="SM00194">
    <property type="entry name" value="PTPc"/>
    <property type="match status" value="1"/>
</dbReference>
<evidence type="ECO:0000313" key="10">
    <source>
        <dbReference type="Proteomes" id="UP001454036"/>
    </source>
</evidence>
<dbReference type="InterPro" id="IPR029021">
    <property type="entry name" value="Prot-tyrosine_phosphatase-like"/>
</dbReference>
<protein>
    <recommendedName>
        <fullName evidence="2">protein-tyrosine-phosphatase</fullName>
        <ecNumber evidence="2">3.1.3.48</ecNumber>
    </recommendedName>
</protein>
<feature type="domain" description="Tyrosine-protein phosphatase" evidence="7">
    <location>
        <begin position="29"/>
        <end position="288"/>
    </location>
</feature>
<evidence type="ECO:0000256" key="5">
    <source>
        <dbReference type="ARBA" id="ARBA00022801"/>
    </source>
</evidence>
<dbReference type="PANTHER" id="PTHR19134:SF449">
    <property type="entry name" value="TYROSINE-PROTEIN PHOSPHATASE 1"/>
    <property type="match status" value="1"/>
</dbReference>
<dbReference type="InterPro" id="IPR050348">
    <property type="entry name" value="Protein-Tyr_Phosphatase"/>
</dbReference>
<evidence type="ECO:0000259" key="7">
    <source>
        <dbReference type="PROSITE" id="PS50055"/>
    </source>
</evidence>
<name>A0AAV3RUW2_LITER</name>
<evidence type="ECO:0000256" key="3">
    <source>
        <dbReference type="ARBA" id="ARBA00022490"/>
    </source>
</evidence>
<evidence type="ECO:0000313" key="9">
    <source>
        <dbReference type="EMBL" id="GAA0184724.1"/>
    </source>
</evidence>
<dbReference type="InterPro" id="IPR016130">
    <property type="entry name" value="Tyr_Pase_AS"/>
</dbReference>
<dbReference type="EMBL" id="BAABME010012117">
    <property type="protein sequence ID" value="GAA0184724.1"/>
    <property type="molecule type" value="Genomic_DNA"/>
</dbReference>
<dbReference type="Gene3D" id="3.90.190.10">
    <property type="entry name" value="Protein tyrosine phosphatase superfamily"/>
    <property type="match status" value="1"/>
</dbReference>
<feature type="domain" description="Tyrosine specific protein phosphatases" evidence="8">
    <location>
        <begin position="207"/>
        <end position="279"/>
    </location>
</feature>
<dbReference type="PROSITE" id="PS00383">
    <property type="entry name" value="TYR_PHOSPHATASE_1"/>
    <property type="match status" value="1"/>
</dbReference>
<proteinExistence type="predicted"/>
<dbReference type="InterPro" id="IPR000242">
    <property type="entry name" value="PTP_cat"/>
</dbReference>
<dbReference type="CDD" id="cd17658">
    <property type="entry name" value="PTPc_plant_PTP1"/>
    <property type="match status" value="1"/>
</dbReference>
<keyword evidence="3" id="KW-0963">Cytoplasm</keyword>
<reference evidence="9 10" key="1">
    <citation type="submission" date="2024-01" db="EMBL/GenBank/DDBJ databases">
        <title>The complete chloroplast genome sequence of Lithospermum erythrorhizon: insights into the phylogenetic relationship among Boraginaceae species and the maternal lineages of purple gromwells.</title>
        <authorList>
            <person name="Okada T."/>
            <person name="Watanabe K."/>
        </authorList>
    </citation>
    <scope>NUCLEOTIDE SEQUENCE [LARGE SCALE GENOMIC DNA]</scope>
</reference>
<dbReference type="AlphaFoldDB" id="A0AAV3RUW2"/>
<evidence type="ECO:0000259" key="8">
    <source>
        <dbReference type="PROSITE" id="PS50056"/>
    </source>
</evidence>
<comment type="subcellular location">
    <subcellularLocation>
        <location evidence="1">Cytoplasm</location>
    </subcellularLocation>
</comment>
<dbReference type="GO" id="GO:0005737">
    <property type="term" value="C:cytoplasm"/>
    <property type="evidence" value="ECO:0007669"/>
    <property type="project" value="UniProtKB-SubCell"/>
</dbReference>
<dbReference type="PROSITE" id="PS50056">
    <property type="entry name" value="TYR_PHOSPHATASE_2"/>
    <property type="match status" value="1"/>
</dbReference>
<gene>
    <name evidence="9" type="ORF">LIER_32012</name>
</gene>
<dbReference type="Proteomes" id="UP001454036">
    <property type="component" value="Unassembled WGS sequence"/>
</dbReference>
<evidence type="ECO:0000256" key="1">
    <source>
        <dbReference type="ARBA" id="ARBA00004496"/>
    </source>
</evidence>
<dbReference type="PROSITE" id="PS50055">
    <property type="entry name" value="TYR_PHOSPHATASE_PTP"/>
    <property type="match status" value="1"/>
</dbReference>
<dbReference type="EC" id="3.1.3.48" evidence="2"/>
<dbReference type="GO" id="GO:0004725">
    <property type="term" value="F:protein tyrosine phosphatase activity"/>
    <property type="evidence" value="ECO:0007669"/>
    <property type="project" value="UniProtKB-EC"/>
</dbReference>
<keyword evidence="6" id="KW-0904">Protein phosphatase</keyword>
<dbReference type="PANTHER" id="PTHR19134">
    <property type="entry name" value="RECEPTOR-TYPE TYROSINE-PROTEIN PHOSPHATASE"/>
    <property type="match status" value="1"/>
</dbReference>
<keyword evidence="4" id="KW-0597">Phosphoprotein</keyword>
<keyword evidence="10" id="KW-1185">Reference proteome</keyword>
<dbReference type="Pfam" id="PF00102">
    <property type="entry name" value="Y_phosphatase"/>
    <property type="match status" value="1"/>
</dbReference>
<dbReference type="SUPFAM" id="SSF52799">
    <property type="entry name" value="(Phosphotyrosine protein) phosphatases II"/>
    <property type="match status" value="1"/>
</dbReference>
<organism evidence="9 10">
    <name type="scientific">Lithospermum erythrorhizon</name>
    <name type="common">Purple gromwell</name>
    <name type="synonym">Lithospermum officinale var. erythrorhizon</name>
    <dbReference type="NCBI Taxonomy" id="34254"/>
    <lineage>
        <taxon>Eukaryota</taxon>
        <taxon>Viridiplantae</taxon>
        <taxon>Streptophyta</taxon>
        <taxon>Embryophyta</taxon>
        <taxon>Tracheophyta</taxon>
        <taxon>Spermatophyta</taxon>
        <taxon>Magnoliopsida</taxon>
        <taxon>eudicotyledons</taxon>
        <taxon>Gunneridae</taxon>
        <taxon>Pentapetalae</taxon>
        <taxon>asterids</taxon>
        <taxon>lamiids</taxon>
        <taxon>Boraginales</taxon>
        <taxon>Boraginaceae</taxon>
        <taxon>Boraginoideae</taxon>
        <taxon>Lithospermeae</taxon>
        <taxon>Lithospermum</taxon>
    </lineage>
</organism>
<dbReference type="SMART" id="SM00404">
    <property type="entry name" value="PTPc_motif"/>
    <property type="match status" value="1"/>
</dbReference>
<dbReference type="FunFam" id="3.90.190.10:FF:000045">
    <property type="entry name" value="Tyrosine-protein phosphatase non-receptor type 12"/>
    <property type="match status" value="1"/>
</dbReference>